<evidence type="ECO:0000313" key="4">
    <source>
        <dbReference type="Proteomes" id="UP000278907"/>
    </source>
</evidence>
<gene>
    <name evidence="3" type="ORF">D7Y13_00835</name>
</gene>
<dbReference type="Gene3D" id="2.160.20.10">
    <property type="entry name" value="Single-stranded right-handed beta-helix, Pectin lyase-like"/>
    <property type="match status" value="1"/>
</dbReference>
<dbReference type="InterPro" id="IPR013783">
    <property type="entry name" value="Ig-like_fold"/>
</dbReference>
<feature type="domain" description="Fibronectin type-III" evidence="2">
    <location>
        <begin position="48"/>
        <end position="140"/>
    </location>
</feature>
<evidence type="ECO:0000313" key="3">
    <source>
        <dbReference type="EMBL" id="RKI17291.1"/>
    </source>
</evidence>
<dbReference type="Pfam" id="PF00041">
    <property type="entry name" value="fn3"/>
    <property type="match status" value="1"/>
</dbReference>
<dbReference type="CDD" id="cd00063">
    <property type="entry name" value="FN3"/>
    <property type="match status" value="1"/>
</dbReference>
<dbReference type="InterPro" id="IPR011050">
    <property type="entry name" value="Pectin_lyase_fold/virulence"/>
</dbReference>
<dbReference type="InterPro" id="IPR003961">
    <property type="entry name" value="FN3_dom"/>
</dbReference>
<sequence>MKSLKRFQTRGRMLCFTGAVLLSLSCGPQAEGEGPVEADGTYGTHEAALTAPTLLEAVPGDGQVTLRWSVGPAGTQGYQVRFRVAGGSWAYRGAGTATTLAVTGLTNGTRYEFHVRIKGSTGETTSTYSNGLSATPTADECTGTAVRHITVTGAGTKDGLTAQSAGTLANLNTFIQAVGPGGTVCIHGGTYGTGTTVSQGGAVGAPVTVKGVEGRPLFQSTFEASTRAKSGPVAFQVRASNLVFHNLEFRHLGTCFAFKGAYPVSNVTLSQFRAENLATCVDVERSSTAAFTNLTIRDAMILQFTRGGIFLASGTNHSLVEDVYVDMEPEQIGGQGSDYPVGIALYDTTNNVTLRRATVMNVIGMQTGYTQGDGIDGESSASDVLLEDSYFRGSQDGCVDTKVRNMLIRNTVAAECKRNFRLWQSVTPGPRVENVSSYQPRDGHFFMHSGATTAKNIAVYSSNAAKLVAYDCDSAGCTFNAEGLRGTLLDASKLNATGTVTGNTLVYGQAVAIPPVPNTTSFTP</sequence>
<feature type="signal peptide" evidence="1">
    <location>
        <begin position="1"/>
        <end position="30"/>
    </location>
</feature>
<proteinExistence type="predicted"/>
<organism evidence="3 4">
    <name type="scientific">Corallococcus praedator</name>
    <dbReference type="NCBI Taxonomy" id="2316724"/>
    <lineage>
        <taxon>Bacteria</taxon>
        <taxon>Pseudomonadati</taxon>
        <taxon>Myxococcota</taxon>
        <taxon>Myxococcia</taxon>
        <taxon>Myxococcales</taxon>
        <taxon>Cystobacterineae</taxon>
        <taxon>Myxococcaceae</taxon>
        <taxon>Corallococcus</taxon>
    </lineage>
</organism>
<dbReference type="PROSITE" id="PS50853">
    <property type="entry name" value="FN3"/>
    <property type="match status" value="1"/>
</dbReference>
<accession>A0ABX9QR41</accession>
<dbReference type="SMART" id="SM00060">
    <property type="entry name" value="FN3"/>
    <property type="match status" value="1"/>
</dbReference>
<dbReference type="RefSeq" id="WP_120630619.1">
    <property type="nucleotide sequence ID" value="NZ_RAWI01000003.1"/>
</dbReference>
<protein>
    <recommendedName>
        <fullName evidence="2">Fibronectin type-III domain-containing protein</fullName>
    </recommendedName>
</protein>
<evidence type="ECO:0000259" key="2">
    <source>
        <dbReference type="PROSITE" id="PS50853"/>
    </source>
</evidence>
<dbReference type="Proteomes" id="UP000278907">
    <property type="component" value="Unassembled WGS sequence"/>
</dbReference>
<dbReference type="PROSITE" id="PS51257">
    <property type="entry name" value="PROKAR_LIPOPROTEIN"/>
    <property type="match status" value="1"/>
</dbReference>
<feature type="chain" id="PRO_5045659826" description="Fibronectin type-III domain-containing protein" evidence="1">
    <location>
        <begin position="31"/>
        <end position="524"/>
    </location>
</feature>
<dbReference type="InterPro" id="IPR012334">
    <property type="entry name" value="Pectin_lyas_fold"/>
</dbReference>
<keyword evidence="4" id="KW-1185">Reference proteome</keyword>
<dbReference type="SUPFAM" id="SSF51126">
    <property type="entry name" value="Pectin lyase-like"/>
    <property type="match status" value="1"/>
</dbReference>
<keyword evidence="1" id="KW-0732">Signal</keyword>
<comment type="caution">
    <text evidence="3">The sequence shown here is derived from an EMBL/GenBank/DDBJ whole genome shotgun (WGS) entry which is preliminary data.</text>
</comment>
<reference evidence="3 4" key="1">
    <citation type="submission" date="2018-09" db="EMBL/GenBank/DDBJ databases">
        <authorList>
            <person name="Livingstone P.G."/>
            <person name="Whitworth D.E."/>
        </authorList>
    </citation>
    <scope>NUCLEOTIDE SEQUENCE [LARGE SCALE GENOMIC DNA]</scope>
    <source>
        <strain evidence="3 4">CA031B</strain>
    </source>
</reference>
<dbReference type="EMBL" id="RAWI01000003">
    <property type="protein sequence ID" value="RKI17291.1"/>
    <property type="molecule type" value="Genomic_DNA"/>
</dbReference>
<evidence type="ECO:0000256" key="1">
    <source>
        <dbReference type="SAM" id="SignalP"/>
    </source>
</evidence>
<dbReference type="SUPFAM" id="SSF49265">
    <property type="entry name" value="Fibronectin type III"/>
    <property type="match status" value="1"/>
</dbReference>
<dbReference type="InterPro" id="IPR036116">
    <property type="entry name" value="FN3_sf"/>
</dbReference>
<name>A0ABX9QR41_9BACT</name>
<dbReference type="Gene3D" id="2.60.40.10">
    <property type="entry name" value="Immunoglobulins"/>
    <property type="match status" value="1"/>
</dbReference>